<dbReference type="EMBL" id="KZ678507">
    <property type="protein sequence ID" value="PSR81258.1"/>
    <property type="molecule type" value="Genomic_DNA"/>
</dbReference>
<dbReference type="PANTHER" id="PTHR40616:SF1">
    <property type="entry name" value="LINALOOL DEHYDRATASE_ISOMERASE DOMAIN-CONTAINING PROTEIN"/>
    <property type="match status" value="1"/>
</dbReference>
<accession>A0A2T3A1S1</accession>
<dbReference type="PANTHER" id="PTHR40616">
    <property type="entry name" value="LINALOOL DEHYDRATASE_ISOMERASE DOMAIN-CONTAINING PROTEIN"/>
    <property type="match status" value="1"/>
</dbReference>
<organism evidence="1 2">
    <name type="scientific">Coniella lustricola</name>
    <dbReference type="NCBI Taxonomy" id="2025994"/>
    <lineage>
        <taxon>Eukaryota</taxon>
        <taxon>Fungi</taxon>
        <taxon>Dikarya</taxon>
        <taxon>Ascomycota</taxon>
        <taxon>Pezizomycotina</taxon>
        <taxon>Sordariomycetes</taxon>
        <taxon>Sordariomycetidae</taxon>
        <taxon>Diaporthales</taxon>
        <taxon>Schizoparmaceae</taxon>
        <taxon>Coniella</taxon>
    </lineage>
</organism>
<reference evidence="1 2" key="1">
    <citation type="journal article" date="2018" name="Mycol. Prog.">
        <title>Coniella lustricola, a new species from submerged detritus.</title>
        <authorList>
            <person name="Raudabaugh D.B."/>
            <person name="Iturriaga T."/>
            <person name="Carver A."/>
            <person name="Mondo S."/>
            <person name="Pangilinan J."/>
            <person name="Lipzen A."/>
            <person name="He G."/>
            <person name="Amirebrahimi M."/>
            <person name="Grigoriev I.V."/>
            <person name="Miller A.N."/>
        </authorList>
    </citation>
    <scope>NUCLEOTIDE SEQUENCE [LARGE SCALE GENOMIC DNA]</scope>
    <source>
        <strain evidence="1 2">B22-T-1</strain>
    </source>
</reference>
<evidence type="ECO:0000313" key="1">
    <source>
        <dbReference type="EMBL" id="PSR81258.1"/>
    </source>
</evidence>
<name>A0A2T3A1S1_9PEZI</name>
<keyword evidence="2" id="KW-1185">Reference proteome</keyword>
<dbReference type="AlphaFoldDB" id="A0A2T3A1S1"/>
<dbReference type="OrthoDB" id="2580323at2759"/>
<protein>
    <submittedName>
        <fullName evidence="1">Uncharacterized protein</fullName>
    </submittedName>
</protein>
<proteinExistence type="predicted"/>
<sequence>MQVLYPIVIVDRSNQDSNKHTPDETTRVANFTLPKSATTAAQSLFDYSMQVQDLRFDDYYKYILYQQTAGELNTRFTAWYTAGLLWRNEGDDVENAKAAIENVLSSQLTADYESAWYGTFKVTLDSPVPTDNSTYWPPEIYTTYDPNWREFVGTQLVQLVELFADLLGPGLVSRIEDALEISAAGEIRRNGTYPPTDNLVLAYSNPALMRALTVGWIGARRHNTTLIDFANTQGDELLALFTDSNANTLGEYNAPTYYGMDMWALAGNIAYGPANATMTQHAGYMLRQLWDDVAAHYNPVLRNLVGPYDRAYTRDMTMHSAVLSLWWWGLYGREYGGQAPLGDPDLLYDVSQGAALALLMETVEACCISEQTAALLTASAASVAGNSSSGGGSDGRFLNRTIHESLDTDAVRIATSWISATGAVMIGGECVHETANRGAQFVPAIVHWASDPLRTPTPYVGFFSLYPSASTVEAVAGPGELTIRYPNTTQAGTDMFTFAVSGLPPQWTLQGQVVAGLEELPCLRVQVTAEGLQKLPVVAETAVLEDHYYYNVSYVVPEWFVGVPEVKLGIEYTC</sequence>
<gene>
    <name evidence="1" type="ORF">BD289DRAFT_439413</name>
</gene>
<evidence type="ECO:0000313" key="2">
    <source>
        <dbReference type="Proteomes" id="UP000241462"/>
    </source>
</evidence>
<dbReference type="InParanoid" id="A0A2T3A1S1"/>
<dbReference type="Proteomes" id="UP000241462">
    <property type="component" value="Unassembled WGS sequence"/>
</dbReference>